<evidence type="ECO:0000313" key="1">
    <source>
        <dbReference type="EMBL" id="STX37346.1"/>
    </source>
</evidence>
<name>A0A378IQ30_9GAMM</name>
<accession>A0A378IQ30</accession>
<reference evidence="1 2" key="1">
    <citation type="submission" date="2018-06" db="EMBL/GenBank/DDBJ databases">
        <authorList>
            <consortium name="Pathogen Informatics"/>
            <person name="Doyle S."/>
        </authorList>
    </citation>
    <scope>NUCLEOTIDE SEQUENCE [LARGE SCALE GENOMIC DNA]</scope>
    <source>
        <strain evidence="1 2">NCTC11978</strain>
    </source>
</reference>
<organism evidence="1 2">
    <name type="scientific">Legionella feeleii</name>
    <dbReference type="NCBI Taxonomy" id="453"/>
    <lineage>
        <taxon>Bacteria</taxon>
        <taxon>Pseudomonadati</taxon>
        <taxon>Pseudomonadota</taxon>
        <taxon>Gammaproteobacteria</taxon>
        <taxon>Legionellales</taxon>
        <taxon>Legionellaceae</taxon>
        <taxon>Legionella</taxon>
    </lineage>
</organism>
<evidence type="ECO:0000313" key="2">
    <source>
        <dbReference type="Proteomes" id="UP000254033"/>
    </source>
</evidence>
<dbReference type="AlphaFoldDB" id="A0A378IQ30"/>
<gene>
    <name evidence="1" type="ORF">NCTC11978_00508</name>
</gene>
<dbReference type="EMBL" id="UGNY01000001">
    <property type="protein sequence ID" value="STX37346.1"/>
    <property type="molecule type" value="Genomic_DNA"/>
</dbReference>
<dbReference type="Proteomes" id="UP000254033">
    <property type="component" value="Unassembled WGS sequence"/>
</dbReference>
<protein>
    <submittedName>
        <fullName evidence="1">Uncharacterized protein</fullName>
    </submittedName>
</protein>
<proteinExistence type="predicted"/>
<sequence>MTAYKISYMIQISSFGLCNKLKNIILLIFLLTSITVNATISRLSGGFTLCVGEYGGNFKIDWKHNVIILTLAGSDTFKIIKETKDSQNNELILTATKYTGDEYLEFKIFSSPSGNFYRALNKDTKEYPYKAAKLSCWNEQ</sequence>